<comment type="caution">
    <text evidence="1">The sequence shown here is derived from an EMBL/GenBank/DDBJ whole genome shotgun (WGS) entry which is preliminary data.</text>
</comment>
<feature type="non-terminal residue" evidence="1">
    <location>
        <position position="1"/>
    </location>
</feature>
<evidence type="ECO:0000313" key="1">
    <source>
        <dbReference type="EMBL" id="CAG8724946.1"/>
    </source>
</evidence>
<reference evidence="1" key="1">
    <citation type="submission" date="2021-06" db="EMBL/GenBank/DDBJ databases">
        <authorList>
            <person name="Kallberg Y."/>
            <person name="Tangrot J."/>
            <person name="Rosling A."/>
        </authorList>
    </citation>
    <scope>NUCLEOTIDE SEQUENCE</scope>
    <source>
        <strain evidence="1">CL551</strain>
    </source>
</reference>
<protein>
    <submittedName>
        <fullName evidence="1">13635_t:CDS:1</fullName>
    </submittedName>
</protein>
<gene>
    <name evidence="1" type="ORF">AMORRO_LOCUS13591</name>
</gene>
<organism evidence="1 2">
    <name type="scientific">Acaulospora morrowiae</name>
    <dbReference type="NCBI Taxonomy" id="94023"/>
    <lineage>
        <taxon>Eukaryota</taxon>
        <taxon>Fungi</taxon>
        <taxon>Fungi incertae sedis</taxon>
        <taxon>Mucoromycota</taxon>
        <taxon>Glomeromycotina</taxon>
        <taxon>Glomeromycetes</taxon>
        <taxon>Diversisporales</taxon>
        <taxon>Acaulosporaceae</taxon>
        <taxon>Acaulospora</taxon>
    </lineage>
</organism>
<name>A0A9N9NCJ7_9GLOM</name>
<accession>A0A9N9NCJ7</accession>
<keyword evidence="2" id="KW-1185">Reference proteome</keyword>
<proteinExistence type="predicted"/>
<dbReference type="EMBL" id="CAJVPV010023869">
    <property type="protein sequence ID" value="CAG8724946.1"/>
    <property type="molecule type" value="Genomic_DNA"/>
</dbReference>
<dbReference type="AlphaFoldDB" id="A0A9N9NCJ7"/>
<evidence type="ECO:0000313" key="2">
    <source>
        <dbReference type="Proteomes" id="UP000789342"/>
    </source>
</evidence>
<dbReference type="Proteomes" id="UP000789342">
    <property type="component" value="Unassembled WGS sequence"/>
</dbReference>
<sequence length="51" mass="5809">SARNLEHQTTEKVICAPVGPVLIQRETLNIRQPRKSSVHQHWFCGSAKNLE</sequence>